<comment type="caution">
    <text evidence="8">The sequence shown here is derived from an EMBL/GenBank/DDBJ whole genome shotgun (WGS) entry which is preliminary data.</text>
</comment>
<dbReference type="Proteomes" id="UP001597214">
    <property type="component" value="Unassembled WGS sequence"/>
</dbReference>
<evidence type="ECO:0000313" key="8">
    <source>
        <dbReference type="EMBL" id="MFD1736453.1"/>
    </source>
</evidence>
<reference evidence="9" key="1">
    <citation type="journal article" date="2019" name="Int. J. Syst. Evol. Microbiol.">
        <title>The Global Catalogue of Microorganisms (GCM) 10K type strain sequencing project: providing services to taxonomists for standard genome sequencing and annotation.</title>
        <authorList>
            <consortium name="The Broad Institute Genomics Platform"/>
            <consortium name="The Broad Institute Genome Sequencing Center for Infectious Disease"/>
            <person name="Wu L."/>
            <person name="Ma J."/>
        </authorList>
    </citation>
    <scope>NUCLEOTIDE SEQUENCE [LARGE SCALE GENOMIC DNA]</scope>
    <source>
        <strain evidence="9">CCUG 49339</strain>
    </source>
</reference>
<evidence type="ECO:0000256" key="6">
    <source>
        <dbReference type="ARBA" id="ARBA00023033"/>
    </source>
</evidence>
<dbReference type="Pfam" id="PF00067">
    <property type="entry name" value="p450"/>
    <property type="match status" value="1"/>
</dbReference>
<keyword evidence="6 7" id="KW-0503">Monooxygenase</keyword>
<evidence type="ECO:0000256" key="2">
    <source>
        <dbReference type="ARBA" id="ARBA00022617"/>
    </source>
</evidence>
<dbReference type="InterPro" id="IPR036396">
    <property type="entry name" value="Cyt_P450_sf"/>
</dbReference>
<keyword evidence="5 7" id="KW-0408">Iron</keyword>
<sequence length="440" mass="50732">MVKLASIQGPQIMNYINFRKDPLKWLYDQLKLGDIVAISKTVPKPSYVINHPESVKEILTTKDPYFIKGNSSRIFSKTLGNGLLTSEGDAHKQQRKRIQPAFHKRRISSYGTIVTDYTNDLISSWTDGEVRTISQDMMNVTLRIIVKTMFGADINREEEQITTAVNNIIDKSAQLLLWPFPFLEKWPTKSNKRYKQSIEVLDHLSHQLIELGKKYKEEHLLTMLLHTRYEDGTRLQEKEIRDQVVTFIIAGHETTANVLSWMWYLVSQHPNVEDKLLKEIDTVLKGEPPTFEHLSKLPYSIQIFQETLRLYPAAWIILREANANVSIAGYSFPKGSSFLISPYAIHRHPAYFENAEKFIPERFEKRQASSIQSYSYFPFGAGSRGCIGSQFAMMEAVLVFVVISQKFKLRLANPNDHVLPEPLLSLRIKDGLQMRLVKRE</sequence>
<dbReference type="PRINTS" id="PR00385">
    <property type="entry name" value="P450"/>
</dbReference>
<dbReference type="InterPro" id="IPR002401">
    <property type="entry name" value="Cyt_P450_E_grp-I"/>
</dbReference>
<proteinExistence type="inferred from homology"/>
<evidence type="ECO:0000313" key="9">
    <source>
        <dbReference type="Proteomes" id="UP001597214"/>
    </source>
</evidence>
<dbReference type="CDD" id="cd20620">
    <property type="entry name" value="CYP132-like"/>
    <property type="match status" value="1"/>
</dbReference>
<evidence type="ECO:0000256" key="5">
    <source>
        <dbReference type="ARBA" id="ARBA00023004"/>
    </source>
</evidence>
<keyword evidence="2 7" id="KW-0349">Heme</keyword>
<evidence type="ECO:0000256" key="3">
    <source>
        <dbReference type="ARBA" id="ARBA00022723"/>
    </source>
</evidence>
<gene>
    <name evidence="8" type="ORF">ACFSCX_07735</name>
</gene>
<dbReference type="PROSITE" id="PS00086">
    <property type="entry name" value="CYTOCHROME_P450"/>
    <property type="match status" value="1"/>
</dbReference>
<comment type="similarity">
    <text evidence="1 7">Belongs to the cytochrome P450 family.</text>
</comment>
<evidence type="ECO:0000256" key="7">
    <source>
        <dbReference type="RuleBase" id="RU000461"/>
    </source>
</evidence>
<evidence type="ECO:0000256" key="4">
    <source>
        <dbReference type="ARBA" id="ARBA00023002"/>
    </source>
</evidence>
<dbReference type="InterPro" id="IPR050196">
    <property type="entry name" value="Cytochrome_P450_Monoox"/>
</dbReference>
<dbReference type="SUPFAM" id="SSF48264">
    <property type="entry name" value="Cytochrome P450"/>
    <property type="match status" value="1"/>
</dbReference>
<accession>A0ABW4LQX5</accession>
<dbReference type="Gene3D" id="1.10.630.10">
    <property type="entry name" value="Cytochrome P450"/>
    <property type="match status" value="1"/>
</dbReference>
<name>A0ABW4LQX5_9BACI</name>
<dbReference type="InterPro" id="IPR017972">
    <property type="entry name" value="Cyt_P450_CS"/>
</dbReference>
<protein>
    <submittedName>
        <fullName evidence="8">Cytochrome P450</fullName>
    </submittedName>
</protein>
<keyword evidence="4 7" id="KW-0560">Oxidoreductase</keyword>
<keyword evidence="3 7" id="KW-0479">Metal-binding</keyword>
<dbReference type="EMBL" id="JBHUEM010000008">
    <property type="protein sequence ID" value="MFD1736453.1"/>
    <property type="molecule type" value="Genomic_DNA"/>
</dbReference>
<dbReference type="InterPro" id="IPR001128">
    <property type="entry name" value="Cyt_P450"/>
</dbReference>
<dbReference type="RefSeq" id="WP_377927612.1">
    <property type="nucleotide sequence ID" value="NZ_JBHUEM010000008.1"/>
</dbReference>
<evidence type="ECO:0000256" key="1">
    <source>
        <dbReference type="ARBA" id="ARBA00010617"/>
    </source>
</evidence>
<dbReference type="PANTHER" id="PTHR24291:SF50">
    <property type="entry name" value="BIFUNCTIONAL ALBAFLAVENONE MONOOXYGENASE_TERPENE SYNTHASE"/>
    <property type="match status" value="1"/>
</dbReference>
<organism evidence="8 9">
    <name type="scientific">Bacillus salitolerans</name>
    <dbReference type="NCBI Taxonomy" id="1437434"/>
    <lineage>
        <taxon>Bacteria</taxon>
        <taxon>Bacillati</taxon>
        <taxon>Bacillota</taxon>
        <taxon>Bacilli</taxon>
        <taxon>Bacillales</taxon>
        <taxon>Bacillaceae</taxon>
        <taxon>Bacillus</taxon>
    </lineage>
</organism>
<dbReference type="PRINTS" id="PR00463">
    <property type="entry name" value="EP450I"/>
</dbReference>
<dbReference type="PANTHER" id="PTHR24291">
    <property type="entry name" value="CYTOCHROME P450 FAMILY 4"/>
    <property type="match status" value="1"/>
</dbReference>
<keyword evidence="9" id="KW-1185">Reference proteome</keyword>